<dbReference type="InterPro" id="IPR000182">
    <property type="entry name" value="GNAT_dom"/>
</dbReference>
<sequence length="190" mass="20263">MTRREDLSFDVRPARPGDEVAIARVCRAGFVLSSRGLLPPDVVQRQAAHYYDVERIRREIAPRPHDPSWQGYVVAVSAHGEVLGAAGGGVGDGHVGNVLVLYVDTELRGHGIGTALLDHLTGQQGDAGAAEQWVSVTKGNALAIPFYRARGFVERGEVPYVAADSDEPSGTTLRMSRPVEPAGTAREPGS</sequence>
<reference evidence="5" key="1">
    <citation type="submission" date="2022-08" db="EMBL/GenBank/DDBJ databases">
        <title>Genome sequencing of Nocardioides sp. STR2.</title>
        <authorList>
            <person name="So Y."/>
        </authorList>
    </citation>
    <scope>NUCLEOTIDE SEQUENCE</scope>
    <source>
        <strain evidence="5">STR2</strain>
    </source>
</reference>
<evidence type="ECO:0000256" key="2">
    <source>
        <dbReference type="ARBA" id="ARBA00023315"/>
    </source>
</evidence>
<dbReference type="Pfam" id="PF00583">
    <property type="entry name" value="Acetyltransf_1"/>
    <property type="match status" value="1"/>
</dbReference>
<dbReference type="InterPro" id="IPR050832">
    <property type="entry name" value="Bact_Acetyltransf"/>
</dbReference>
<evidence type="ECO:0000259" key="4">
    <source>
        <dbReference type="PROSITE" id="PS51186"/>
    </source>
</evidence>
<evidence type="ECO:0000313" key="5">
    <source>
        <dbReference type="EMBL" id="MCY4727393.1"/>
    </source>
</evidence>
<gene>
    <name evidence="5" type="ORF">NYO98_13980</name>
</gene>
<dbReference type="PROSITE" id="PS51186">
    <property type="entry name" value="GNAT"/>
    <property type="match status" value="1"/>
</dbReference>
<evidence type="ECO:0000313" key="6">
    <source>
        <dbReference type="Proteomes" id="UP001074726"/>
    </source>
</evidence>
<dbReference type="GO" id="GO:0016746">
    <property type="term" value="F:acyltransferase activity"/>
    <property type="evidence" value="ECO:0007669"/>
    <property type="project" value="UniProtKB-KW"/>
</dbReference>
<feature type="domain" description="N-acetyltransferase" evidence="4">
    <location>
        <begin position="9"/>
        <end position="180"/>
    </location>
</feature>
<evidence type="ECO:0000256" key="3">
    <source>
        <dbReference type="SAM" id="MobiDB-lite"/>
    </source>
</evidence>
<accession>A0ABT4CEK3</accession>
<comment type="caution">
    <text evidence="5">The sequence shown here is derived from an EMBL/GenBank/DDBJ whole genome shotgun (WGS) entry which is preliminary data.</text>
</comment>
<proteinExistence type="predicted"/>
<organism evidence="5 6">
    <name type="scientific">Nocardioides pini</name>
    <dbReference type="NCBI Taxonomy" id="2975053"/>
    <lineage>
        <taxon>Bacteria</taxon>
        <taxon>Bacillati</taxon>
        <taxon>Actinomycetota</taxon>
        <taxon>Actinomycetes</taxon>
        <taxon>Propionibacteriales</taxon>
        <taxon>Nocardioidaceae</taxon>
        <taxon>Nocardioides</taxon>
    </lineage>
</organism>
<feature type="region of interest" description="Disordered" evidence="3">
    <location>
        <begin position="163"/>
        <end position="190"/>
    </location>
</feature>
<dbReference type="EC" id="2.3.1.-" evidence="5"/>
<dbReference type="Gene3D" id="3.40.630.30">
    <property type="match status" value="1"/>
</dbReference>
<dbReference type="InterPro" id="IPR016181">
    <property type="entry name" value="Acyl_CoA_acyltransferase"/>
</dbReference>
<protein>
    <submittedName>
        <fullName evidence="5">GNAT family N-acetyltransferase</fullName>
        <ecNumber evidence="5">2.3.1.-</ecNumber>
    </submittedName>
</protein>
<dbReference type="Proteomes" id="UP001074726">
    <property type="component" value="Unassembled WGS sequence"/>
</dbReference>
<dbReference type="SUPFAM" id="SSF55729">
    <property type="entry name" value="Acyl-CoA N-acyltransferases (Nat)"/>
    <property type="match status" value="1"/>
</dbReference>
<dbReference type="EMBL" id="JAPPUX010000004">
    <property type="protein sequence ID" value="MCY4727393.1"/>
    <property type="molecule type" value="Genomic_DNA"/>
</dbReference>
<dbReference type="CDD" id="cd04301">
    <property type="entry name" value="NAT_SF"/>
    <property type="match status" value="1"/>
</dbReference>
<dbReference type="PANTHER" id="PTHR43877">
    <property type="entry name" value="AMINOALKYLPHOSPHONATE N-ACETYLTRANSFERASE-RELATED-RELATED"/>
    <property type="match status" value="1"/>
</dbReference>
<keyword evidence="6" id="KW-1185">Reference proteome</keyword>
<name>A0ABT4CEK3_9ACTN</name>
<dbReference type="RefSeq" id="WP_268112353.1">
    <property type="nucleotide sequence ID" value="NZ_JAPPUX010000004.1"/>
</dbReference>
<keyword evidence="1 5" id="KW-0808">Transferase</keyword>
<evidence type="ECO:0000256" key="1">
    <source>
        <dbReference type="ARBA" id="ARBA00022679"/>
    </source>
</evidence>
<keyword evidence="2 5" id="KW-0012">Acyltransferase</keyword>